<keyword evidence="4" id="KW-0472">Membrane</keyword>
<comment type="subcellular location">
    <subcellularLocation>
        <location evidence="7">Cell outer membrane</location>
    </subcellularLocation>
    <subcellularLocation>
        <location evidence="1">Membrane</location>
    </subcellularLocation>
</comment>
<dbReference type="InterPro" id="IPR011662">
    <property type="entry name" value="Secretin/TonB_short_N"/>
</dbReference>
<keyword evidence="2 7" id="KW-0813">Transport</keyword>
<dbReference type="Pfam" id="PF07660">
    <property type="entry name" value="STN"/>
    <property type="match status" value="1"/>
</dbReference>
<gene>
    <name evidence="10" type="primary">hofQ</name>
    <name evidence="10" type="ORF">Dpoa569_0000375</name>
</gene>
<dbReference type="RefSeq" id="WP_050569508.1">
    <property type="nucleotide sequence ID" value="NZ_CM001975.1"/>
</dbReference>
<proteinExistence type="inferred from homology"/>
<keyword evidence="11" id="KW-1185">Reference proteome</keyword>
<dbReference type="InterPro" id="IPR001775">
    <property type="entry name" value="GspD/PilQ"/>
</dbReference>
<dbReference type="EMBL" id="CP042220">
    <property type="protein sequence ID" value="QDX28706.1"/>
    <property type="molecule type" value="Genomic_DNA"/>
</dbReference>
<keyword evidence="3 8" id="KW-0732">Signal</keyword>
<dbReference type="Pfam" id="PF03958">
    <property type="entry name" value="Secretin_N"/>
    <property type="match status" value="1"/>
</dbReference>
<evidence type="ECO:0000256" key="2">
    <source>
        <dbReference type="ARBA" id="ARBA00022448"/>
    </source>
</evidence>
<dbReference type="PANTHER" id="PTHR30604:SF1">
    <property type="entry name" value="DNA UTILIZATION PROTEIN HOFQ"/>
    <property type="match status" value="1"/>
</dbReference>
<dbReference type="InterPro" id="IPR004846">
    <property type="entry name" value="T2SS/T3SS_dom"/>
</dbReference>
<evidence type="ECO:0000256" key="7">
    <source>
        <dbReference type="RuleBase" id="RU004004"/>
    </source>
</evidence>
<dbReference type="Gene3D" id="3.30.1370.120">
    <property type="match status" value="1"/>
</dbReference>
<dbReference type="InterPro" id="IPR005644">
    <property type="entry name" value="NolW-like"/>
</dbReference>
<evidence type="ECO:0000313" key="11">
    <source>
        <dbReference type="Proteomes" id="UP000320591"/>
    </source>
</evidence>
<keyword evidence="5" id="KW-0998">Cell outer membrane</keyword>
<dbReference type="NCBIfam" id="NF010083">
    <property type="entry name" value="PRK13568.1"/>
    <property type="match status" value="1"/>
</dbReference>
<dbReference type="Proteomes" id="UP000320591">
    <property type="component" value="Chromosome"/>
</dbReference>
<evidence type="ECO:0000313" key="10">
    <source>
        <dbReference type="EMBL" id="QDX28706.1"/>
    </source>
</evidence>
<dbReference type="Gene3D" id="3.30.1370.130">
    <property type="match status" value="1"/>
</dbReference>
<evidence type="ECO:0000256" key="5">
    <source>
        <dbReference type="ARBA" id="ARBA00023237"/>
    </source>
</evidence>
<dbReference type="InterPro" id="IPR038591">
    <property type="entry name" value="NolW-like_sf"/>
</dbReference>
<dbReference type="PRINTS" id="PR00811">
    <property type="entry name" value="BCTERIALGSPD"/>
</dbReference>
<feature type="chain" id="PRO_5023137630" evidence="8">
    <location>
        <begin position="29"/>
        <end position="433"/>
    </location>
</feature>
<comment type="similarity">
    <text evidence="6">Belongs to the bacterial secretin family.</text>
</comment>
<dbReference type="InterPro" id="IPR013355">
    <property type="entry name" value="Pilus_4_PilQ"/>
</dbReference>
<dbReference type="KEGG" id="dic:Dpoa569_0000375"/>
<dbReference type="STRING" id="568768.GCA_000406125_03596"/>
<dbReference type="GO" id="GO:0009306">
    <property type="term" value="P:protein secretion"/>
    <property type="evidence" value="ECO:0007669"/>
    <property type="project" value="InterPro"/>
</dbReference>
<dbReference type="NCBIfam" id="TIGR02515">
    <property type="entry name" value="IV_pilus_PilQ"/>
    <property type="match status" value="1"/>
</dbReference>
<dbReference type="OrthoDB" id="9775455at2"/>
<feature type="signal peptide" evidence="8">
    <location>
        <begin position="1"/>
        <end position="28"/>
    </location>
</feature>
<evidence type="ECO:0000256" key="8">
    <source>
        <dbReference type="SAM" id="SignalP"/>
    </source>
</evidence>
<organism evidence="10 11">
    <name type="scientific">Dickeya poaceiphila</name>
    <dbReference type="NCBI Taxonomy" id="568768"/>
    <lineage>
        <taxon>Bacteria</taxon>
        <taxon>Pseudomonadati</taxon>
        <taxon>Pseudomonadota</taxon>
        <taxon>Gammaproteobacteria</taxon>
        <taxon>Enterobacterales</taxon>
        <taxon>Pectobacteriaceae</taxon>
        <taxon>Dickeya</taxon>
    </lineage>
</organism>
<evidence type="ECO:0000256" key="3">
    <source>
        <dbReference type="ARBA" id="ARBA00022729"/>
    </source>
</evidence>
<evidence type="ECO:0000259" key="9">
    <source>
        <dbReference type="SMART" id="SM00965"/>
    </source>
</evidence>
<dbReference type="AlphaFoldDB" id="A0A5B8HG20"/>
<dbReference type="Pfam" id="PF00263">
    <property type="entry name" value="Secretin"/>
    <property type="match status" value="1"/>
</dbReference>
<dbReference type="SMART" id="SM00965">
    <property type="entry name" value="STN"/>
    <property type="match status" value="1"/>
</dbReference>
<dbReference type="PRINTS" id="PR01032">
    <property type="entry name" value="PHAGEIV"/>
</dbReference>
<dbReference type="GO" id="GO:0009279">
    <property type="term" value="C:cell outer membrane"/>
    <property type="evidence" value="ECO:0007669"/>
    <property type="project" value="UniProtKB-SubCell"/>
</dbReference>
<evidence type="ECO:0000256" key="1">
    <source>
        <dbReference type="ARBA" id="ARBA00004370"/>
    </source>
</evidence>
<dbReference type="InterPro" id="IPR051808">
    <property type="entry name" value="Type_IV_pilus_biogenesis"/>
</dbReference>
<evidence type="ECO:0000256" key="4">
    <source>
        <dbReference type="ARBA" id="ARBA00023136"/>
    </source>
</evidence>
<name>A0A5B8HG20_9GAMM</name>
<reference evidence="10 11" key="1">
    <citation type="journal article" date="2019" name="Environ. Microbiol.">
        <title>The phytopathogenic nature of Dickeya aquatica 174/2 and the dynamic early evolution of Dickeya pathogenicity.</title>
        <authorList>
            <person name="Duprey A."/>
            <person name="Taib N."/>
            <person name="Leonard S."/>
            <person name="Garin T."/>
            <person name="Flandrois J.P."/>
            <person name="Nasser W."/>
            <person name="Brochier-Armanet C."/>
            <person name="Reverchon S."/>
        </authorList>
    </citation>
    <scope>NUCLEOTIDE SEQUENCE [LARGE SCALE GENOMIC DNA]</scope>
    <source>
        <strain evidence="10 11">NCPPB 569</strain>
    </source>
</reference>
<protein>
    <submittedName>
        <fullName evidence="10">DNA uptake porin HofQ</fullName>
    </submittedName>
</protein>
<evidence type="ECO:0000256" key="6">
    <source>
        <dbReference type="RuleBase" id="RU004003"/>
    </source>
</evidence>
<sequence>MKTGCFPGRRLCRYCWLVMLFCSMATHAGGDVPVSLAFDDVPVQRVLQALADHQQLNLVVAPGVAGNISLNLQQVPWQQALDIILRMGQLTIERQGGVMMVYPDTYVKDQQRQQEELATRQRLQLPLQNLSVTLQYAEATDVVANLQSQRGTLLTERGSVTVDKRTNTLLVRDVSAALEQLRPWIEELDKPLAQVQLAAHIVTISSEHLKALGVNWGLGEATTAGQALQMNNFSVSLPVESPAVNAGFHLAKLNGRLLDLELMALEQENEVEIIASPRLFTAHQQTASIKQGTEIPYQVSSGASGSTSIEFKEAVLGMEVTPRILHGGQITLNLLISQNMPGRAIKQGEGSEILAIDKQEIQTQVTVQDGETIVLGGIFQQQKNQGERQVPGLGALPGIGQWFRSSNRQHTRRELVIFITPTLIQAAKRAPAA</sequence>
<feature type="domain" description="Secretin/TonB short N-terminal" evidence="9">
    <location>
        <begin position="56"/>
        <end position="104"/>
    </location>
</feature>
<dbReference type="PANTHER" id="PTHR30604">
    <property type="entry name" value="PROTEIN TRANSPORT PROTEIN HOFQ"/>
    <property type="match status" value="1"/>
</dbReference>
<accession>A0A5B8HG20</accession>